<keyword evidence="3" id="KW-1185">Reference proteome</keyword>
<feature type="region of interest" description="Disordered" evidence="1">
    <location>
        <begin position="91"/>
        <end position="121"/>
    </location>
</feature>
<reference evidence="2" key="1">
    <citation type="journal article" date="2023" name="Mol. Phylogenet. Evol.">
        <title>Genome-scale phylogeny and comparative genomics of the fungal order Sordariales.</title>
        <authorList>
            <person name="Hensen N."/>
            <person name="Bonometti L."/>
            <person name="Westerberg I."/>
            <person name="Brannstrom I.O."/>
            <person name="Guillou S."/>
            <person name="Cros-Aarteil S."/>
            <person name="Calhoun S."/>
            <person name="Haridas S."/>
            <person name="Kuo A."/>
            <person name="Mondo S."/>
            <person name="Pangilinan J."/>
            <person name="Riley R."/>
            <person name="LaButti K."/>
            <person name="Andreopoulos B."/>
            <person name="Lipzen A."/>
            <person name="Chen C."/>
            <person name="Yan M."/>
            <person name="Daum C."/>
            <person name="Ng V."/>
            <person name="Clum A."/>
            <person name="Steindorff A."/>
            <person name="Ohm R.A."/>
            <person name="Martin F."/>
            <person name="Silar P."/>
            <person name="Natvig D.O."/>
            <person name="Lalanne C."/>
            <person name="Gautier V."/>
            <person name="Ament-Velasquez S.L."/>
            <person name="Kruys A."/>
            <person name="Hutchinson M.I."/>
            <person name="Powell A.J."/>
            <person name="Barry K."/>
            <person name="Miller A.N."/>
            <person name="Grigoriev I.V."/>
            <person name="Debuchy R."/>
            <person name="Gladieux P."/>
            <person name="Hiltunen Thoren M."/>
            <person name="Johannesson H."/>
        </authorList>
    </citation>
    <scope>NUCLEOTIDE SEQUENCE</scope>
    <source>
        <strain evidence="2">CBS 990.96</strain>
    </source>
</reference>
<accession>A0AAN7BLU7</accession>
<gene>
    <name evidence="2" type="ORF">QBC38DRAFT_481743</name>
</gene>
<protein>
    <submittedName>
        <fullName evidence="2">Uncharacterized protein</fullName>
    </submittedName>
</protein>
<proteinExistence type="predicted"/>
<comment type="caution">
    <text evidence="2">The sequence shown here is derived from an EMBL/GenBank/DDBJ whole genome shotgun (WGS) entry which is preliminary data.</text>
</comment>
<organism evidence="2 3">
    <name type="scientific">Podospora fimiseda</name>
    <dbReference type="NCBI Taxonomy" id="252190"/>
    <lineage>
        <taxon>Eukaryota</taxon>
        <taxon>Fungi</taxon>
        <taxon>Dikarya</taxon>
        <taxon>Ascomycota</taxon>
        <taxon>Pezizomycotina</taxon>
        <taxon>Sordariomycetes</taxon>
        <taxon>Sordariomycetidae</taxon>
        <taxon>Sordariales</taxon>
        <taxon>Podosporaceae</taxon>
        <taxon>Podospora</taxon>
    </lineage>
</organism>
<name>A0AAN7BLU7_9PEZI</name>
<evidence type="ECO:0000313" key="3">
    <source>
        <dbReference type="Proteomes" id="UP001301958"/>
    </source>
</evidence>
<reference evidence="2" key="2">
    <citation type="submission" date="2023-05" db="EMBL/GenBank/DDBJ databases">
        <authorList>
            <consortium name="Lawrence Berkeley National Laboratory"/>
            <person name="Steindorff A."/>
            <person name="Hensen N."/>
            <person name="Bonometti L."/>
            <person name="Westerberg I."/>
            <person name="Brannstrom I.O."/>
            <person name="Guillou S."/>
            <person name="Cros-Aarteil S."/>
            <person name="Calhoun S."/>
            <person name="Haridas S."/>
            <person name="Kuo A."/>
            <person name="Mondo S."/>
            <person name="Pangilinan J."/>
            <person name="Riley R."/>
            <person name="Labutti K."/>
            <person name="Andreopoulos B."/>
            <person name="Lipzen A."/>
            <person name="Chen C."/>
            <person name="Yanf M."/>
            <person name="Daum C."/>
            <person name="Ng V."/>
            <person name="Clum A."/>
            <person name="Ohm R."/>
            <person name="Martin F."/>
            <person name="Silar P."/>
            <person name="Natvig D."/>
            <person name="Lalanne C."/>
            <person name="Gautier V."/>
            <person name="Ament-Velasquez S.L."/>
            <person name="Kruys A."/>
            <person name="Hutchinson M.I."/>
            <person name="Powell A.J."/>
            <person name="Barry K."/>
            <person name="Miller A.N."/>
            <person name="Grigoriev I.V."/>
            <person name="Debuchy R."/>
            <person name="Gladieux P."/>
            <person name="Thoren M.H."/>
            <person name="Johannesson H."/>
        </authorList>
    </citation>
    <scope>NUCLEOTIDE SEQUENCE</scope>
    <source>
        <strain evidence="2">CBS 990.96</strain>
    </source>
</reference>
<dbReference type="EMBL" id="MU865356">
    <property type="protein sequence ID" value="KAK4225981.1"/>
    <property type="molecule type" value="Genomic_DNA"/>
</dbReference>
<dbReference type="AlphaFoldDB" id="A0AAN7BLU7"/>
<feature type="compositionally biased region" description="Low complexity" evidence="1">
    <location>
        <begin position="1"/>
        <end position="16"/>
    </location>
</feature>
<evidence type="ECO:0000313" key="2">
    <source>
        <dbReference type="EMBL" id="KAK4225981.1"/>
    </source>
</evidence>
<dbReference type="Proteomes" id="UP001301958">
    <property type="component" value="Unassembled WGS sequence"/>
</dbReference>
<evidence type="ECO:0000256" key="1">
    <source>
        <dbReference type="SAM" id="MobiDB-lite"/>
    </source>
</evidence>
<feature type="region of interest" description="Disordered" evidence="1">
    <location>
        <begin position="1"/>
        <end position="25"/>
    </location>
</feature>
<sequence length="121" mass="13110">MSSNTENTNPSTSPTEQPKKKSLYQRYWDFKNHRNKQISDEDMLKFTGKSRAELKEWSKTAPGVAGNQPAGTIAAGPAHGIAGSAAGEGLGGWGFDTPGKLKYPNQGEQKKKGKKLEDDSD</sequence>